<dbReference type="KEGG" id="atl:Athai_20930"/>
<proteinExistence type="predicted"/>
<keyword evidence="1" id="KW-1133">Transmembrane helix</keyword>
<name>A0A7R7DMV1_9ACTN</name>
<dbReference type="Gene3D" id="2.20.28.30">
    <property type="entry name" value="RNA polymerase ii, chain L"/>
    <property type="match status" value="1"/>
</dbReference>
<evidence type="ECO:0008006" key="4">
    <source>
        <dbReference type="Google" id="ProtNLM"/>
    </source>
</evidence>
<dbReference type="AlphaFoldDB" id="A0A7R7DMV1"/>
<organism evidence="2 3">
    <name type="scientific">Actinocatenispora thailandica</name>
    <dbReference type="NCBI Taxonomy" id="227318"/>
    <lineage>
        <taxon>Bacteria</taxon>
        <taxon>Bacillati</taxon>
        <taxon>Actinomycetota</taxon>
        <taxon>Actinomycetes</taxon>
        <taxon>Micromonosporales</taxon>
        <taxon>Micromonosporaceae</taxon>
        <taxon>Actinocatenispora</taxon>
    </lineage>
</organism>
<dbReference type="PANTHER" id="PTHR37826">
    <property type="entry name" value="FLOTILLIN BAND_7_5 DOMAIN PROTEIN"/>
    <property type="match status" value="1"/>
</dbReference>
<gene>
    <name evidence="2" type="ORF">Athai_20930</name>
</gene>
<evidence type="ECO:0000256" key="1">
    <source>
        <dbReference type="SAM" id="Phobius"/>
    </source>
</evidence>
<dbReference type="Proteomes" id="UP000611640">
    <property type="component" value="Chromosome"/>
</dbReference>
<evidence type="ECO:0000313" key="3">
    <source>
        <dbReference type="Proteomes" id="UP000611640"/>
    </source>
</evidence>
<keyword evidence="3" id="KW-1185">Reference proteome</keyword>
<sequence>MTEQATSTPHAFPCASCGARVEFAPGTNTLRCPYCGHEQAIPLAQRQVLEHHIEELATLPRKPVAQLAPQQYACHKCGARTQGTTLSQACQFCGAPMVADLSSGEQVVPEAVLPFQLDEKAARGALRKWTSSRWFAPSALKKVATAESTKGTYLPHWTYDAHTASRYTGARGEHYYTTETYTDSNGNQQTRQVQHTRWYPASGEVRRFFDDVLVVGTRQLDASRTEKLEPWPLQQSVPYQPAFLAGYQTLRYDVEPEQGLEVAKGKMAAVIKGDIRRDIGGDVQRIDWFDTRYANLMYKLMLLPVWLANYLYSGKTYQVMINARSGEVHGERPYSAAKIAAAITAGVLLIAAIITLIVLSQH</sequence>
<feature type="transmembrane region" description="Helical" evidence="1">
    <location>
        <begin position="339"/>
        <end position="359"/>
    </location>
</feature>
<accession>A0A7R7DMV1</accession>
<reference evidence="2 3" key="1">
    <citation type="submission" date="2020-08" db="EMBL/GenBank/DDBJ databases">
        <title>Whole genome shotgun sequence of Actinocatenispora thailandica NBRC 105041.</title>
        <authorList>
            <person name="Komaki H."/>
            <person name="Tamura T."/>
        </authorList>
    </citation>
    <scope>NUCLEOTIDE SEQUENCE [LARGE SCALE GENOMIC DNA]</scope>
    <source>
        <strain evidence="2 3">NBRC 105041</strain>
    </source>
</reference>
<dbReference type="EMBL" id="AP023355">
    <property type="protein sequence ID" value="BCJ34590.1"/>
    <property type="molecule type" value="Genomic_DNA"/>
</dbReference>
<dbReference type="RefSeq" id="WP_203961301.1">
    <property type="nucleotide sequence ID" value="NZ_AP023355.1"/>
</dbReference>
<evidence type="ECO:0000313" key="2">
    <source>
        <dbReference type="EMBL" id="BCJ34590.1"/>
    </source>
</evidence>
<keyword evidence="1" id="KW-0812">Transmembrane</keyword>
<dbReference type="PANTHER" id="PTHR37826:SF3">
    <property type="entry name" value="J DOMAIN-CONTAINING PROTEIN"/>
    <property type="match status" value="1"/>
</dbReference>
<protein>
    <recommendedName>
        <fullName evidence="4">Zinc ribbon domain-containing protein</fullName>
    </recommendedName>
</protein>
<keyword evidence="1" id="KW-0472">Membrane</keyword>